<name>A0A2T7NEU7_POMCA</name>
<evidence type="ECO:0000313" key="3">
    <source>
        <dbReference type="Proteomes" id="UP000245119"/>
    </source>
</evidence>
<protein>
    <submittedName>
        <fullName evidence="2">Uncharacterized protein</fullName>
    </submittedName>
</protein>
<organism evidence="2 3">
    <name type="scientific">Pomacea canaliculata</name>
    <name type="common">Golden apple snail</name>
    <dbReference type="NCBI Taxonomy" id="400727"/>
    <lineage>
        <taxon>Eukaryota</taxon>
        <taxon>Metazoa</taxon>
        <taxon>Spiralia</taxon>
        <taxon>Lophotrochozoa</taxon>
        <taxon>Mollusca</taxon>
        <taxon>Gastropoda</taxon>
        <taxon>Caenogastropoda</taxon>
        <taxon>Architaenioglossa</taxon>
        <taxon>Ampullarioidea</taxon>
        <taxon>Ampullariidae</taxon>
        <taxon>Pomacea</taxon>
    </lineage>
</organism>
<evidence type="ECO:0000313" key="2">
    <source>
        <dbReference type="EMBL" id="PVD19686.1"/>
    </source>
</evidence>
<feature type="region of interest" description="Disordered" evidence="1">
    <location>
        <begin position="152"/>
        <end position="178"/>
    </location>
</feature>
<comment type="caution">
    <text evidence="2">The sequence shown here is derived from an EMBL/GenBank/DDBJ whole genome shotgun (WGS) entry which is preliminary data.</text>
</comment>
<gene>
    <name evidence="2" type="ORF">C0Q70_20176</name>
</gene>
<evidence type="ECO:0000256" key="1">
    <source>
        <dbReference type="SAM" id="MobiDB-lite"/>
    </source>
</evidence>
<proteinExistence type="predicted"/>
<accession>A0A2T7NEU7</accession>
<keyword evidence="3" id="KW-1185">Reference proteome</keyword>
<reference evidence="2 3" key="1">
    <citation type="submission" date="2018-04" db="EMBL/GenBank/DDBJ databases">
        <title>The genome of golden apple snail Pomacea canaliculata provides insight into stress tolerance and invasive adaptation.</title>
        <authorList>
            <person name="Liu C."/>
            <person name="Liu B."/>
            <person name="Ren Y."/>
            <person name="Zhang Y."/>
            <person name="Wang H."/>
            <person name="Li S."/>
            <person name="Jiang F."/>
            <person name="Yin L."/>
            <person name="Zhang G."/>
            <person name="Qian W."/>
            <person name="Fan W."/>
        </authorList>
    </citation>
    <scope>NUCLEOTIDE SEQUENCE [LARGE SCALE GENOMIC DNA]</scope>
    <source>
        <strain evidence="2">SZHN2017</strain>
        <tissue evidence="2">Muscle</tissue>
    </source>
</reference>
<sequence>MIYFDVRQLIEIVCCRGVSSQIHLVLLVFKMMWITVTLAMNSVLLDLTVMWVNGTLEITSVLSRGRLPPRLASSSTAMMYCVATTVVERERKGPRKKMRSENYWTIRYSHVSQMEGQGSDSLDKLALPQGQETTGTTRSSPMTVADWTQVRGEGDVEGGTGIHHSGYHKSQVEEGRRR</sequence>
<dbReference type="EMBL" id="PZQS01000013">
    <property type="protein sequence ID" value="PVD19686.1"/>
    <property type="molecule type" value="Genomic_DNA"/>
</dbReference>
<dbReference type="AlphaFoldDB" id="A0A2T7NEU7"/>
<dbReference type="Proteomes" id="UP000245119">
    <property type="component" value="Linkage Group LG13"/>
</dbReference>